<evidence type="ECO:0000256" key="2">
    <source>
        <dbReference type="SAM" id="Coils"/>
    </source>
</evidence>
<feature type="coiled-coil region" evidence="2">
    <location>
        <begin position="44"/>
        <end position="94"/>
    </location>
</feature>
<protein>
    <submittedName>
        <fullName evidence="4">PCRF domain-containing protein</fullName>
    </submittedName>
</protein>
<dbReference type="SMART" id="SM00937">
    <property type="entry name" value="PCRF"/>
    <property type="match status" value="1"/>
</dbReference>
<dbReference type="AlphaFoldDB" id="A0A929MNC7"/>
<reference evidence="4" key="1">
    <citation type="submission" date="2020-04" db="EMBL/GenBank/DDBJ databases">
        <title>Deep metagenomics examines the oral microbiome during advanced dental caries in children, revealing novel taxa and co-occurrences with host molecules.</title>
        <authorList>
            <person name="Baker J.L."/>
            <person name="Morton J.T."/>
            <person name="Dinis M."/>
            <person name="Alvarez R."/>
            <person name="Tran N.C."/>
            <person name="Knight R."/>
            <person name="Edlund A."/>
        </authorList>
    </citation>
    <scope>NUCLEOTIDE SEQUENCE</scope>
    <source>
        <strain evidence="4">JCVI_23_bin.16</strain>
    </source>
</reference>
<dbReference type="Proteomes" id="UP000757900">
    <property type="component" value="Unassembled WGS sequence"/>
</dbReference>
<dbReference type="PANTHER" id="PTHR43804:SF7">
    <property type="entry name" value="LD18447P"/>
    <property type="match status" value="1"/>
</dbReference>
<proteinExistence type="predicted"/>
<dbReference type="InterPro" id="IPR045853">
    <property type="entry name" value="Pep_chain_release_fac_I_sf"/>
</dbReference>
<gene>
    <name evidence="4" type="ORF">HXK00_01715</name>
</gene>
<organism evidence="4 5">
    <name type="scientific">Abiotrophia defectiva</name>
    <name type="common">Streptococcus defectivus</name>
    <dbReference type="NCBI Taxonomy" id="46125"/>
    <lineage>
        <taxon>Bacteria</taxon>
        <taxon>Bacillati</taxon>
        <taxon>Bacillota</taxon>
        <taxon>Bacilli</taxon>
        <taxon>Lactobacillales</taxon>
        <taxon>Aerococcaceae</taxon>
        <taxon>Abiotrophia</taxon>
    </lineage>
</organism>
<comment type="caution">
    <text evidence="4">The sequence shown here is derived from an EMBL/GenBank/DDBJ whole genome shotgun (WGS) entry which is preliminary data.</text>
</comment>
<feature type="non-terminal residue" evidence="4">
    <location>
        <position position="169"/>
    </location>
</feature>
<evidence type="ECO:0000256" key="1">
    <source>
        <dbReference type="ARBA" id="ARBA00022481"/>
    </source>
</evidence>
<accession>A0A929MNC7</accession>
<keyword evidence="1" id="KW-0488">Methylation</keyword>
<dbReference type="Pfam" id="PF03462">
    <property type="entry name" value="PCRF"/>
    <property type="match status" value="1"/>
</dbReference>
<keyword evidence="2" id="KW-0175">Coiled coil</keyword>
<dbReference type="GO" id="GO:0006415">
    <property type="term" value="P:translational termination"/>
    <property type="evidence" value="ECO:0007669"/>
    <property type="project" value="InterPro"/>
</dbReference>
<evidence type="ECO:0000313" key="5">
    <source>
        <dbReference type="Proteomes" id="UP000757900"/>
    </source>
</evidence>
<evidence type="ECO:0000259" key="3">
    <source>
        <dbReference type="SMART" id="SM00937"/>
    </source>
</evidence>
<dbReference type="Gene3D" id="3.30.70.1660">
    <property type="match status" value="1"/>
</dbReference>
<dbReference type="SUPFAM" id="SSF75620">
    <property type="entry name" value="Release factor"/>
    <property type="match status" value="1"/>
</dbReference>
<dbReference type="InterPro" id="IPR050057">
    <property type="entry name" value="Prokaryotic/Mito_RF"/>
</dbReference>
<feature type="domain" description="Peptide chain release factor" evidence="3">
    <location>
        <begin position="63"/>
        <end position="167"/>
    </location>
</feature>
<sequence>MFEQLDALIFRFEELHELLSDPEVISDSKRLRELTIEEADLSPKVAKIKRYKQVQQEIKDTEEMLGEGLDADMAELAKMELAELKAEKPRLEEEIKVMMLPEDPNDGKNIIMEIRGAAGGDEAQLFAGDLLNMYTRYADSQGWKVEVLDANITGIGGYKEVSLMITGHK</sequence>
<dbReference type="EMBL" id="JABZFV010000015">
    <property type="protein sequence ID" value="MBF0934344.1"/>
    <property type="molecule type" value="Genomic_DNA"/>
</dbReference>
<dbReference type="Gene3D" id="6.10.140.1950">
    <property type="match status" value="1"/>
</dbReference>
<name>A0A929MNC7_ABIDE</name>
<evidence type="ECO:0000313" key="4">
    <source>
        <dbReference type="EMBL" id="MBF0934344.1"/>
    </source>
</evidence>
<dbReference type="PANTHER" id="PTHR43804">
    <property type="entry name" value="LD18447P"/>
    <property type="match status" value="1"/>
</dbReference>
<dbReference type="InterPro" id="IPR005139">
    <property type="entry name" value="PCRF"/>
</dbReference>